<dbReference type="AlphaFoldDB" id="A0A0K2UKD3"/>
<evidence type="ECO:0000313" key="1">
    <source>
        <dbReference type="EMBL" id="CDW38693.1"/>
    </source>
</evidence>
<name>A0A0K2UKD3_LEPSM</name>
<accession>A0A0K2UKD3</accession>
<dbReference type="EMBL" id="HACA01021332">
    <property type="protein sequence ID" value="CDW38693.1"/>
    <property type="molecule type" value="Transcribed_RNA"/>
</dbReference>
<proteinExistence type="predicted"/>
<protein>
    <submittedName>
        <fullName evidence="1">Uncharacterized protein</fullName>
    </submittedName>
</protein>
<organism evidence="1">
    <name type="scientific">Lepeophtheirus salmonis</name>
    <name type="common">Salmon louse</name>
    <name type="synonym">Caligus salmonis</name>
    <dbReference type="NCBI Taxonomy" id="72036"/>
    <lineage>
        <taxon>Eukaryota</taxon>
        <taxon>Metazoa</taxon>
        <taxon>Ecdysozoa</taxon>
        <taxon>Arthropoda</taxon>
        <taxon>Crustacea</taxon>
        <taxon>Multicrustacea</taxon>
        <taxon>Hexanauplia</taxon>
        <taxon>Copepoda</taxon>
        <taxon>Siphonostomatoida</taxon>
        <taxon>Caligidae</taxon>
        <taxon>Lepeophtheirus</taxon>
    </lineage>
</organism>
<reference evidence="1" key="1">
    <citation type="submission" date="2014-05" db="EMBL/GenBank/DDBJ databases">
        <authorList>
            <person name="Chronopoulou M."/>
        </authorList>
    </citation>
    <scope>NUCLEOTIDE SEQUENCE</scope>
    <source>
        <tissue evidence="1">Whole organism</tissue>
    </source>
</reference>
<sequence length="201" mass="23307">MLRGGRKSRRRRCRRDRRGGGIVLLSRIFPLRGFSYVIHEVELSLRCFGHFPSRRKWSQILIIGGLPHVVTDWGLLLSNSQGLLKRGRRTVSAAVMNWECVGTLRHTRYVQAVLTTVVRTSMMHGLTEKTLWQFPHTQRDLQRQKRALGLQGHIEHVLQCGIRVCTNMNYRAWSPTLLVHRSSIRGRHLEHGEKNTVEGRF</sequence>